<evidence type="ECO:0000313" key="1">
    <source>
        <dbReference type="EMBL" id="OJH41193.1"/>
    </source>
</evidence>
<sequence length="199" mass="21430">MPAEFYTLRFWIRIAFERLLLSRGLAVVLTLLVVIGPCACASQPPPLALAATRDTLAGLDEFGALLLGAGLSASSIPQIREVSPEQATMLRRSLAILPSVPRQYAPRFVADELLRYVETKGASVSRVGLGMMVQEYRDLFVLTPEGYLAAALTGVPAYCVGAVQVSPTSAGVGGYELGRYYRNSGVNWPQADAPKLDRN</sequence>
<name>A0A1L9BG15_9BACT</name>
<organism evidence="1 2">
    <name type="scientific">Cystobacter ferrugineus</name>
    <dbReference type="NCBI Taxonomy" id="83449"/>
    <lineage>
        <taxon>Bacteria</taxon>
        <taxon>Pseudomonadati</taxon>
        <taxon>Myxococcota</taxon>
        <taxon>Myxococcia</taxon>
        <taxon>Myxococcales</taxon>
        <taxon>Cystobacterineae</taxon>
        <taxon>Archangiaceae</taxon>
        <taxon>Cystobacter</taxon>
    </lineage>
</organism>
<evidence type="ECO:0000313" key="2">
    <source>
        <dbReference type="Proteomes" id="UP000182229"/>
    </source>
</evidence>
<comment type="caution">
    <text evidence="1">The sequence shown here is derived from an EMBL/GenBank/DDBJ whole genome shotgun (WGS) entry which is preliminary data.</text>
</comment>
<gene>
    <name evidence="1" type="ORF">BON30_09925</name>
</gene>
<dbReference type="RefSeq" id="WP_071897625.1">
    <property type="nucleotide sequence ID" value="NZ_MPIN01000002.1"/>
</dbReference>
<reference evidence="2" key="1">
    <citation type="submission" date="2016-11" db="EMBL/GenBank/DDBJ databases">
        <authorList>
            <person name="Shukria A."/>
            <person name="Stevens D.C."/>
        </authorList>
    </citation>
    <scope>NUCLEOTIDE SEQUENCE [LARGE SCALE GENOMIC DNA]</scope>
    <source>
        <strain evidence="2">Cbfe23</strain>
    </source>
</reference>
<dbReference type="AlphaFoldDB" id="A0A1L9BG15"/>
<dbReference type="Proteomes" id="UP000182229">
    <property type="component" value="Unassembled WGS sequence"/>
</dbReference>
<protein>
    <submittedName>
        <fullName evidence="1">Uncharacterized protein</fullName>
    </submittedName>
</protein>
<keyword evidence="2" id="KW-1185">Reference proteome</keyword>
<reference evidence="1 2" key="2">
    <citation type="submission" date="2016-12" db="EMBL/GenBank/DDBJ databases">
        <title>Draft Genome Sequence of Cystobacter ferrugineus Strain Cbfe23.</title>
        <authorList>
            <person name="Akbar S."/>
            <person name="Dowd S.E."/>
            <person name="Stevens D.C."/>
        </authorList>
    </citation>
    <scope>NUCLEOTIDE SEQUENCE [LARGE SCALE GENOMIC DNA]</scope>
    <source>
        <strain evidence="1 2">Cbfe23</strain>
    </source>
</reference>
<dbReference type="EMBL" id="MPIN01000002">
    <property type="protein sequence ID" value="OJH41193.1"/>
    <property type="molecule type" value="Genomic_DNA"/>
</dbReference>
<dbReference type="OrthoDB" id="5522685at2"/>
<accession>A0A1L9BG15</accession>
<dbReference type="STRING" id="83449.BON30_09925"/>
<proteinExistence type="predicted"/>